<keyword evidence="2" id="KW-1185">Reference proteome</keyword>
<reference evidence="1 2" key="1">
    <citation type="submission" date="2019-10" db="EMBL/GenBank/DDBJ databases">
        <authorList>
            <person name="Case Z.W."/>
            <person name="Garlena R.A."/>
            <person name="Russell D.A."/>
            <person name="Pope W.H."/>
            <person name="Jacobs-Sera D."/>
            <person name="Hatfull G.F."/>
        </authorList>
    </citation>
    <scope>NUCLEOTIDE SEQUENCE [LARGE SCALE GENOMIC DNA]</scope>
</reference>
<organism evidence="1 2">
    <name type="scientific">Gordonia phage EMoore</name>
    <dbReference type="NCBI Taxonomy" id="2656534"/>
    <lineage>
        <taxon>Viruses</taxon>
        <taxon>Duplodnaviria</taxon>
        <taxon>Heunggongvirae</taxon>
        <taxon>Uroviricota</taxon>
        <taxon>Caudoviricetes</taxon>
        <taxon>Stackebrandtviridae</taxon>
        <taxon>Schenleyvirinae</taxon>
        <taxon>Leonardvirus</taxon>
        <taxon>Leonardvirus emoore</taxon>
    </lineage>
</organism>
<gene>
    <name evidence="1" type="primary">55</name>
    <name evidence="1" type="ORF">SEA_EMOORE_55</name>
</gene>
<dbReference type="Proteomes" id="UP000425480">
    <property type="component" value="Segment"/>
</dbReference>
<sequence>MRSQQPCPQCTGIVVVPAVDALVCPHCGAINRIDSRGTLTKPTDQELDQLLTRPDVRRVIEQASAIRQALFGGQFTLCDPTALLEPESHPTLSAAIAKANNAPWTITPWMIVDPSGHVAAHRPHRKDRPA</sequence>
<dbReference type="KEGG" id="vg:63026910"/>
<dbReference type="RefSeq" id="YP_010002361.1">
    <property type="nucleotide sequence ID" value="NC_053243.1"/>
</dbReference>
<protein>
    <submittedName>
        <fullName evidence="1">Uncharacterized protein</fullName>
    </submittedName>
</protein>
<dbReference type="EMBL" id="MN586047">
    <property type="protein sequence ID" value="QGJ95841.1"/>
    <property type="molecule type" value="Genomic_DNA"/>
</dbReference>
<name>A0A649VUA0_9CAUD</name>
<proteinExistence type="predicted"/>
<evidence type="ECO:0000313" key="1">
    <source>
        <dbReference type="EMBL" id="QGJ95841.1"/>
    </source>
</evidence>
<evidence type="ECO:0000313" key="2">
    <source>
        <dbReference type="Proteomes" id="UP000425480"/>
    </source>
</evidence>
<dbReference type="GeneID" id="63026910"/>
<accession>A0A649VUA0</accession>